<accession>A0AAW1QC68</accession>
<organism evidence="9 10">
    <name type="scientific">Apatococcus lobatus</name>
    <dbReference type="NCBI Taxonomy" id="904363"/>
    <lineage>
        <taxon>Eukaryota</taxon>
        <taxon>Viridiplantae</taxon>
        <taxon>Chlorophyta</taxon>
        <taxon>core chlorophytes</taxon>
        <taxon>Trebouxiophyceae</taxon>
        <taxon>Chlorellales</taxon>
        <taxon>Chlorellaceae</taxon>
        <taxon>Apatococcus</taxon>
    </lineage>
</organism>
<feature type="transmembrane region" description="Helical" evidence="7">
    <location>
        <begin position="202"/>
        <end position="224"/>
    </location>
</feature>
<dbReference type="EMBL" id="JALJOS010000051">
    <property type="protein sequence ID" value="KAK9819050.1"/>
    <property type="molecule type" value="Genomic_DNA"/>
</dbReference>
<keyword evidence="4 7" id="KW-1133">Transmembrane helix</keyword>
<protein>
    <recommendedName>
        <fullName evidence="8">VTT domain-containing protein</fullName>
    </recommendedName>
</protein>
<sequence length="343" mass="36303">MSEGHEAAQPIGRTLSRPEAFALRAPEPTEPEYDRPKLRPGCIGTLGGATAVRAILLVLLVAAGVAVSQLLDAAVLKQLLDWALHDRVTGGTAFLVLYIVAVVVMFPASILACAAGAVFGVPLAFTLVWTANTIGQTLAFLTGRHLMQEAVRGWTQQRFPRWTAIDTALSREGWKLVALLRLSPLIPWNILNYALSITSLPLHTYAIASAFAVVPWCLLFVYVGSLAHTVADVVEGNLAPTTTLSVTIGSASAFLLIVGVAYTTLVARRAIRAALQNGVPNDAGIEMADDLESAGLLQSPFARRASNATAGGPFVSESEAANARRGSMSPTGRRSSRSLATHE</sequence>
<proteinExistence type="predicted"/>
<evidence type="ECO:0000256" key="2">
    <source>
        <dbReference type="ARBA" id="ARBA00022475"/>
    </source>
</evidence>
<keyword evidence="5 7" id="KW-0472">Membrane</keyword>
<keyword evidence="3 7" id="KW-0812">Transmembrane</keyword>
<evidence type="ECO:0000256" key="3">
    <source>
        <dbReference type="ARBA" id="ARBA00022692"/>
    </source>
</evidence>
<evidence type="ECO:0000256" key="7">
    <source>
        <dbReference type="SAM" id="Phobius"/>
    </source>
</evidence>
<feature type="compositionally biased region" description="Polar residues" evidence="6">
    <location>
        <begin position="328"/>
        <end position="343"/>
    </location>
</feature>
<dbReference type="PANTHER" id="PTHR12677">
    <property type="entry name" value="GOLGI APPARATUS MEMBRANE PROTEIN TVP38-RELATED"/>
    <property type="match status" value="1"/>
</dbReference>
<dbReference type="PANTHER" id="PTHR12677:SF59">
    <property type="entry name" value="GOLGI APPARATUS MEMBRANE PROTEIN TVP38-RELATED"/>
    <property type="match status" value="1"/>
</dbReference>
<evidence type="ECO:0000256" key="5">
    <source>
        <dbReference type="ARBA" id="ARBA00023136"/>
    </source>
</evidence>
<evidence type="ECO:0000313" key="10">
    <source>
        <dbReference type="Proteomes" id="UP001438707"/>
    </source>
</evidence>
<comment type="caution">
    <text evidence="9">The sequence shown here is derived from an EMBL/GenBank/DDBJ whole genome shotgun (WGS) entry which is preliminary data.</text>
</comment>
<dbReference type="AlphaFoldDB" id="A0AAW1QC68"/>
<comment type="subcellular location">
    <subcellularLocation>
        <location evidence="1">Cell membrane</location>
        <topology evidence="1">Multi-pass membrane protein</topology>
    </subcellularLocation>
</comment>
<dbReference type="Pfam" id="PF09335">
    <property type="entry name" value="VTT_dom"/>
    <property type="match status" value="1"/>
</dbReference>
<feature type="region of interest" description="Disordered" evidence="6">
    <location>
        <begin position="306"/>
        <end position="343"/>
    </location>
</feature>
<feature type="transmembrane region" description="Helical" evidence="7">
    <location>
        <begin position="95"/>
        <end position="119"/>
    </location>
</feature>
<dbReference type="Proteomes" id="UP001438707">
    <property type="component" value="Unassembled WGS sequence"/>
</dbReference>
<dbReference type="InterPro" id="IPR032816">
    <property type="entry name" value="VTT_dom"/>
</dbReference>
<evidence type="ECO:0000313" key="9">
    <source>
        <dbReference type="EMBL" id="KAK9819050.1"/>
    </source>
</evidence>
<feature type="transmembrane region" description="Helical" evidence="7">
    <location>
        <begin position="176"/>
        <end position="195"/>
    </location>
</feature>
<evidence type="ECO:0000256" key="6">
    <source>
        <dbReference type="SAM" id="MobiDB-lite"/>
    </source>
</evidence>
<gene>
    <name evidence="9" type="ORF">WJX74_010971</name>
</gene>
<feature type="transmembrane region" description="Helical" evidence="7">
    <location>
        <begin position="54"/>
        <end position="75"/>
    </location>
</feature>
<dbReference type="GO" id="GO:0005886">
    <property type="term" value="C:plasma membrane"/>
    <property type="evidence" value="ECO:0007669"/>
    <property type="project" value="UniProtKB-SubCell"/>
</dbReference>
<feature type="domain" description="VTT" evidence="8">
    <location>
        <begin position="106"/>
        <end position="225"/>
    </location>
</feature>
<reference evidence="9 10" key="1">
    <citation type="journal article" date="2024" name="Nat. Commun.">
        <title>Phylogenomics reveals the evolutionary origins of lichenization in chlorophyte algae.</title>
        <authorList>
            <person name="Puginier C."/>
            <person name="Libourel C."/>
            <person name="Otte J."/>
            <person name="Skaloud P."/>
            <person name="Haon M."/>
            <person name="Grisel S."/>
            <person name="Petersen M."/>
            <person name="Berrin J.G."/>
            <person name="Delaux P.M."/>
            <person name="Dal Grande F."/>
            <person name="Keller J."/>
        </authorList>
    </citation>
    <scope>NUCLEOTIDE SEQUENCE [LARGE SCALE GENOMIC DNA]</scope>
    <source>
        <strain evidence="9 10">SAG 2145</strain>
    </source>
</reference>
<dbReference type="InterPro" id="IPR015414">
    <property type="entry name" value="TMEM64"/>
</dbReference>
<evidence type="ECO:0000259" key="8">
    <source>
        <dbReference type="Pfam" id="PF09335"/>
    </source>
</evidence>
<feature type="transmembrane region" description="Helical" evidence="7">
    <location>
        <begin position="244"/>
        <end position="267"/>
    </location>
</feature>
<name>A0AAW1QC68_9CHLO</name>
<evidence type="ECO:0000256" key="1">
    <source>
        <dbReference type="ARBA" id="ARBA00004651"/>
    </source>
</evidence>
<evidence type="ECO:0000256" key="4">
    <source>
        <dbReference type="ARBA" id="ARBA00022989"/>
    </source>
</evidence>
<keyword evidence="10" id="KW-1185">Reference proteome</keyword>
<keyword evidence="2" id="KW-1003">Cell membrane</keyword>